<feature type="compositionally biased region" description="Basic and acidic residues" evidence="1">
    <location>
        <begin position="202"/>
        <end position="226"/>
    </location>
</feature>
<dbReference type="EMBL" id="SNRW01004124">
    <property type="protein sequence ID" value="KAA6388079.1"/>
    <property type="molecule type" value="Genomic_DNA"/>
</dbReference>
<organism evidence="2 3">
    <name type="scientific">Streblomastix strix</name>
    <dbReference type="NCBI Taxonomy" id="222440"/>
    <lineage>
        <taxon>Eukaryota</taxon>
        <taxon>Metamonada</taxon>
        <taxon>Preaxostyla</taxon>
        <taxon>Oxymonadida</taxon>
        <taxon>Streblomastigidae</taxon>
        <taxon>Streblomastix</taxon>
    </lineage>
</organism>
<dbReference type="AlphaFoldDB" id="A0A5J4W0P3"/>
<protein>
    <submittedName>
        <fullName evidence="2">Uncharacterized protein</fullName>
    </submittedName>
</protein>
<proteinExistence type="predicted"/>
<comment type="caution">
    <text evidence="2">The sequence shown here is derived from an EMBL/GenBank/DDBJ whole genome shotgun (WGS) entry which is preliminary data.</text>
</comment>
<name>A0A5J4W0P3_9EUKA</name>
<gene>
    <name evidence="2" type="ORF">EZS28_016395</name>
</gene>
<accession>A0A5J4W0P3</accession>
<evidence type="ECO:0000313" key="3">
    <source>
        <dbReference type="Proteomes" id="UP000324800"/>
    </source>
</evidence>
<reference evidence="2 3" key="1">
    <citation type="submission" date="2019-03" db="EMBL/GenBank/DDBJ databases">
        <title>Single cell metagenomics reveals metabolic interactions within the superorganism composed of flagellate Streblomastix strix and complex community of Bacteroidetes bacteria on its surface.</title>
        <authorList>
            <person name="Treitli S.C."/>
            <person name="Kolisko M."/>
            <person name="Husnik F."/>
            <person name="Keeling P."/>
            <person name="Hampl V."/>
        </authorList>
    </citation>
    <scope>NUCLEOTIDE SEQUENCE [LARGE SCALE GENOMIC DNA]</scope>
    <source>
        <strain evidence="2">ST1C</strain>
    </source>
</reference>
<feature type="region of interest" description="Disordered" evidence="1">
    <location>
        <begin position="200"/>
        <end position="226"/>
    </location>
</feature>
<evidence type="ECO:0000313" key="2">
    <source>
        <dbReference type="EMBL" id="KAA6388079.1"/>
    </source>
</evidence>
<evidence type="ECO:0000256" key="1">
    <source>
        <dbReference type="SAM" id="MobiDB-lite"/>
    </source>
</evidence>
<sequence length="226" mass="26505">MVYSQVLNKETQWNMKKDSKCEQIEQGNRKTTLRNVGTRRCPISSQLNGLCHIIRPQISISSHHSISELNTIPSIKFQQQQLCIQSNAFWDQTQFNLLRRSSRINPQTSKNTFRNQNSKLLRRHTSNPVRQLNTQNINNGNNKNAGTIRMDIINREMRYKSEIDNISPRMDMEPEGNGYMNYREKKVENEVDIEGLVQRSMQEQKHKEKTTTSADRQIKFPKILDK</sequence>
<dbReference type="Proteomes" id="UP000324800">
    <property type="component" value="Unassembled WGS sequence"/>
</dbReference>